<comment type="caution">
    <text evidence="3">The sequence shown here is derived from an EMBL/GenBank/DDBJ whole genome shotgun (WGS) entry which is preliminary data.</text>
</comment>
<proteinExistence type="predicted"/>
<dbReference type="AlphaFoldDB" id="A0A9W7IFK7"/>
<evidence type="ECO:0000313" key="4">
    <source>
        <dbReference type="Proteomes" id="UP001165190"/>
    </source>
</evidence>
<dbReference type="PANTHER" id="PTHR46148:SF52">
    <property type="entry name" value="OS04G0603800 PROTEIN"/>
    <property type="match status" value="1"/>
</dbReference>
<keyword evidence="4" id="KW-1185">Reference proteome</keyword>
<dbReference type="EMBL" id="BSYR01000026">
    <property type="protein sequence ID" value="GMI94252.1"/>
    <property type="molecule type" value="Genomic_DNA"/>
</dbReference>
<evidence type="ECO:0000259" key="2">
    <source>
        <dbReference type="Pfam" id="PF24626"/>
    </source>
</evidence>
<dbReference type="InterPro" id="IPR056924">
    <property type="entry name" value="SH3_Tf2-1"/>
</dbReference>
<dbReference type="InterPro" id="IPR016197">
    <property type="entry name" value="Chromo-like_dom_sf"/>
</dbReference>
<protein>
    <recommendedName>
        <fullName evidence="2">Tf2-1-like SH3-like domain-containing protein</fullName>
    </recommendedName>
</protein>
<organism evidence="3 4">
    <name type="scientific">Hibiscus trionum</name>
    <name type="common">Flower of an hour</name>
    <dbReference type="NCBI Taxonomy" id="183268"/>
    <lineage>
        <taxon>Eukaryota</taxon>
        <taxon>Viridiplantae</taxon>
        <taxon>Streptophyta</taxon>
        <taxon>Embryophyta</taxon>
        <taxon>Tracheophyta</taxon>
        <taxon>Spermatophyta</taxon>
        <taxon>Magnoliopsida</taxon>
        <taxon>eudicotyledons</taxon>
        <taxon>Gunneridae</taxon>
        <taxon>Pentapetalae</taxon>
        <taxon>rosids</taxon>
        <taxon>malvids</taxon>
        <taxon>Malvales</taxon>
        <taxon>Malvaceae</taxon>
        <taxon>Malvoideae</taxon>
        <taxon>Hibiscus</taxon>
    </lineage>
</organism>
<evidence type="ECO:0000313" key="3">
    <source>
        <dbReference type="EMBL" id="GMI94252.1"/>
    </source>
</evidence>
<dbReference type="Proteomes" id="UP001165190">
    <property type="component" value="Unassembled WGS sequence"/>
</dbReference>
<reference evidence="3" key="1">
    <citation type="submission" date="2023-05" db="EMBL/GenBank/DDBJ databases">
        <title>Genome and transcriptome analyses reveal genes involved in the formation of fine ridges on petal epidermal cells in Hibiscus trionum.</title>
        <authorList>
            <person name="Koshimizu S."/>
            <person name="Masuda S."/>
            <person name="Ishii T."/>
            <person name="Shirasu K."/>
            <person name="Hoshino A."/>
            <person name="Arita M."/>
        </authorList>
    </citation>
    <scope>NUCLEOTIDE SEQUENCE</scope>
    <source>
        <strain evidence="3">Hamamatsu line</strain>
    </source>
</reference>
<feature type="coiled-coil region" evidence="1">
    <location>
        <begin position="2"/>
        <end position="29"/>
    </location>
</feature>
<name>A0A9W7IFK7_HIBTR</name>
<keyword evidence="1" id="KW-0175">Coiled coil</keyword>
<dbReference type="Pfam" id="PF24626">
    <property type="entry name" value="SH3_Tf2-1"/>
    <property type="match status" value="1"/>
</dbReference>
<accession>A0A9W7IFK7</accession>
<dbReference type="PANTHER" id="PTHR46148">
    <property type="entry name" value="CHROMO DOMAIN-CONTAINING PROTEIN"/>
    <property type="match status" value="1"/>
</dbReference>
<gene>
    <name evidence="3" type="ORF">HRI_003094500</name>
</gene>
<dbReference type="OrthoDB" id="913535at2759"/>
<feature type="domain" description="Tf2-1-like SH3-like" evidence="2">
    <location>
        <begin position="39"/>
        <end position="103"/>
    </location>
</feature>
<sequence length="168" mass="19568">MMQNRDKLNKELKASLENAQNRMKQIEDRKHTNIEFNEGDFVYLKLQPYCQTSLALRKNLKLSARYYCPYKILQRIGKVAYRLNLPASSKLHPVFHVSLLKKKIGVGNVTSRDPHEMGTYGQARVYPAIFLDKRKVKCHNRAVTQLPIQWSNLNAENATWEDYSVLKS</sequence>
<evidence type="ECO:0000256" key="1">
    <source>
        <dbReference type="SAM" id="Coils"/>
    </source>
</evidence>
<dbReference type="SUPFAM" id="SSF54160">
    <property type="entry name" value="Chromo domain-like"/>
    <property type="match status" value="1"/>
</dbReference>